<evidence type="ECO:0000313" key="2">
    <source>
        <dbReference type="EMBL" id="GAA2478518.1"/>
    </source>
</evidence>
<evidence type="ECO:0000256" key="1">
    <source>
        <dbReference type="SAM" id="MobiDB-lite"/>
    </source>
</evidence>
<feature type="region of interest" description="Disordered" evidence="1">
    <location>
        <begin position="1"/>
        <end position="35"/>
    </location>
</feature>
<dbReference type="Proteomes" id="UP001500730">
    <property type="component" value="Unassembled WGS sequence"/>
</dbReference>
<organism evidence="2 3">
    <name type="scientific">Terrabacter carboxydivorans</name>
    <dbReference type="NCBI Taxonomy" id="619730"/>
    <lineage>
        <taxon>Bacteria</taxon>
        <taxon>Bacillati</taxon>
        <taxon>Actinomycetota</taxon>
        <taxon>Actinomycetes</taxon>
        <taxon>Micrococcales</taxon>
        <taxon>Intrasporangiaceae</taxon>
        <taxon>Terrabacter</taxon>
    </lineage>
</organism>
<dbReference type="EMBL" id="BAAARE010000005">
    <property type="protein sequence ID" value="GAA2478518.1"/>
    <property type="molecule type" value="Genomic_DNA"/>
</dbReference>
<proteinExistence type="predicted"/>
<sequence length="76" mass="8186">MPPFQSACTERSTSQYDPDDDEQPARVVPERSSATSTWAPLPLLVVDMPTTVCRVLGAVLRVHRKLVAPPTPSAAA</sequence>
<accession>A0ABN3L665</accession>
<feature type="compositionally biased region" description="Polar residues" evidence="1">
    <location>
        <begin position="1"/>
        <end position="16"/>
    </location>
</feature>
<protein>
    <submittedName>
        <fullName evidence="2">Uncharacterized protein</fullName>
    </submittedName>
</protein>
<comment type="caution">
    <text evidence="2">The sequence shown here is derived from an EMBL/GenBank/DDBJ whole genome shotgun (WGS) entry which is preliminary data.</text>
</comment>
<gene>
    <name evidence="2" type="ORF">GCM10009858_14930</name>
</gene>
<keyword evidence="3" id="KW-1185">Reference proteome</keyword>
<evidence type="ECO:0000313" key="3">
    <source>
        <dbReference type="Proteomes" id="UP001500730"/>
    </source>
</evidence>
<name>A0ABN3L665_9MICO</name>
<reference evidence="2 3" key="1">
    <citation type="journal article" date="2019" name="Int. J. Syst. Evol. Microbiol.">
        <title>The Global Catalogue of Microorganisms (GCM) 10K type strain sequencing project: providing services to taxonomists for standard genome sequencing and annotation.</title>
        <authorList>
            <consortium name="The Broad Institute Genomics Platform"/>
            <consortium name="The Broad Institute Genome Sequencing Center for Infectious Disease"/>
            <person name="Wu L."/>
            <person name="Ma J."/>
        </authorList>
    </citation>
    <scope>NUCLEOTIDE SEQUENCE [LARGE SCALE GENOMIC DNA]</scope>
    <source>
        <strain evidence="2 3">JCM 16259</strain>
    </source>
</reference>